<evidence type="ECO:0000256" key="1">
    <source>
        <dbReference type="SAM" id="Phobius"/>
    </source>
</evidence>
<evidence type="ECO:0000313" key="3">
    <source>
        <dbReference type="Proteomes" id="UP000320231"/>
    </source>
</evidence>
<sequence>MERPTLEWSTESPPPAYNYRHIPVVESRWPLWDWQERGERSVVSGLSSRRREVVITSILDAEPIGVQVLPHPTIWPFIAAVAASSGFIGIIFHPIFCDGILSCFLRHGRLVLAQAPLEGGLMRVLEGVDVTDMPAYTQISERLCGGASWV</sequence>
<reference evidence="2 3" key="1">
    <citation type="journal article" date="2019" name="Microbiol. Resour. Announc.">
        <title>Complete Genome Sequence of Halomonas sulfidaeris Strain Esulfide1 Isolated from a Metal Sulfide Rock at a Depth of 2,200 Meters, Obtained Using Nanopore Sequencing.</title>
        <authorList>
            <person name="Saito M."/>
            <person name="Nishigata A."/>
            <person name="Galipon J."/>
            <person name="Arakawa K."/>
        </authorList>
    </citation>
    <scope>NUCLEOTIDE SEQUENCE [LARGE SCALE GENOMIC DNA]</scope>
    <source>
        <strain evidence="2 3">ATCC BAA-803</strain>
    </source>
</reference>
<feature type="transmembrane region" description="Helical" evidence="1">
    <location>
        <begin position="74"/>
        <end position="96"/>
    </location>
</feature>
<dbReference type="KEGG" id="hsr:HSBAA_54600"/>
<dbReference type="Proteomes" id="UP000320231">
    <property type="component" value="Chromosome"/>
</dbReference>
<dbReference type="EMBL" id="AP019514">
    <property type="protein sequence ID" value="BBI64154.1"/>
    <property type="molecule type" value="Genomic_DNA"/>
</dbReference>
<gene>
    <name evidence="2" type="ORF">HSBAA_54600</name>
</gene>
<protein>
    <submittedName>
        <fullName evidence="2">Uncharacterized protein</fullName>
    </submittedName>
</protein>
<keyword evidence="1" id="KW-1133">Transmembrane helix</keyword>
<proteinExistence type="predicted"/>
<keyword evidence="1" id="KW-0472">Membrane</keyword>
<accession>A0A455UMI8</accession>
<evidence type="ECO:0000313" key="2">
    <source>
        <dbReference type="EMBL" id="BBI64154.1"/>
    </source>
</evidence>
<organism evidence="2 3">
    <name type="scientific">Vreelandella sulfidaeris</name>
    <dbReference type="NCBI Taxonomy" id="115553"/>
    <lineage>
        <taxon>Bacteria</taxon>
        <taxon>Pseudomonadati</taxon>
        <taxon>Pseudomonadota</taxon>
        <taxon>Gammaproteobacteria</taxon>
        <taxon>Oceanospirillales</taxon>
        <taxon>Halomonadaceae</taxon>
        <taxon>Vreelandella</taxon>
    </lineage>
</organism>
<name>A0A455UMI8_9GAMM</name>
<keyword evidence="1" id="KW-0812">Transmembrane</keyword>
<dbReference type="AlphaFoldDB" id="A0A455UMI8"/>